<sequence length="885" mass="99153">MMKQNDLSQMDLTAEYSRHFFRRGAHLDLRKILEDLPCSVRYLHLYCVSLDHSGPLKNGTVHIEIPHTSELRYIHIFTCTFLDRPDIRSFNLSTSKDLKLDVYFETLPSSLVCPAHDGQDISTSRGSPKFDTYAPKINRVSSVSLKEDLEDQFQSQLEAAQSTKETQDMLGFRIRSSLEHVTFGPLVKIADGEFADSGLLTVPDGPALFDTTRALGNLPLLLNHVFALACSHVFQGLSASDTEDKEHAERKAMAYLSYICRCTRSRPEYSALKQDASTLLQRLELPRRYPGPFSIDAVVGEYIVPLESPSKYERYLKEAITSCSNVQQSIDSLRYATDMTQELKKDNAKALDALSTLALGTVPDDQYYKAMIKSCEVVAKCKSFMLERHDNLKSTLVTFKNNIDLYKKKKKKELEMAIWMGVGEIAWAVFLALCKAAQQVDLAGLSGEAQDQSSEANSEQPEAPAPKVQKSPVKSDKAATPEKPGSKASDKAKDIGKAALSAGNKIFKAWKVYDSNMAIKHEAEKVRRQSIDESLSAAARTASEIITASSPPFDYFGLLSDLQEITVQVDEMFNVLKFKLGSDTIDGLEEYQSALKKMMIRGKTLIEAQRQMQLDMDAYLGAVAENALRSKRKADIERAAKEIASDTLPTHNHIGALNRSLVVLKRVVVLRLHQYLLRLRYLSSRYSDISVSASPEMSVDNLEAAARNLVSQIDSLSYGAHNNQTVPRIEFSMKNDEDYNIFVPEWKTSLKENSEIPFLISYKHPSGYGYYDLRIDRISAQFLKKDGQAFTNVKYDISLGPIMVDRDPDDRLHQYCADEFRIKKTDDQGDWTSASQTDSDAKILPALFTSGIIDLSHTNLRSNELSEVAEVKLVVFARGTPLKGF</sequence>
<dbReference type="AlphaFoldDB" id="A0A8H5W0N1"/>
<evidence type="ECO:0000313" key="2">
    <source>
        <dbReference type="EMBL" id="KAF5641058.1"/>
    </source>
</evidence>
<feature type="region of interest" description="Disordered" evidence="1">
    <location>
        <begin position="448"/>
        <end position="492"/>
    </location>
</feature>
<feature type="compositionally biased region" description="Polar residues" evidence="1">
    <location>
        <begin position="449"/>
        <end position="460"/>
    </location>
</feature>
<evidence type="ECO:0000313" key="3">
    <source>
        <dbReference type="Proteomes" id="UP000530670"/>
    </source>
</evidence>
<organism evidence="2 3">
    <name type="scientific">Fusarium tjaetaba</name>
    <dbReference type="NCBI Taxonomy" id="1567544"/>
    <lineage>
        <taxon>Eukaryota</taxon>
        <taxon>Fungi</taxon>
        <taxon>Dikarya</taxon>
        <taxon>Ascomycota</taxon>
        <taxon>Pezizomycotina</taxon>
        <taxon>Sordariomycetes</taxon>
        <taxon>Hypocreomycetidae</taxon>
        <taxon>Hypocreales</taxon>
        <taxon>Nectriaceae</taxon>
        <taxon>Fusarium</taxon>
        <taxon>Fusarium fujikuroi species complex</taxon>
    </lineage>
</organism>
<dbReference type="OrthoDB" id="5097773at2759"/>
<comment type="caution">
    <text evidence="2">The sequence shown here is derived from an EMBL/GenBank/DDBJ whole genome shotgun (WGS) entry which is preliminary data.</text>
</comment>
<keyword evidence="3" id="KW-1185">Reference proteome</keyword>
<dbReference type="Proteomes" id="UP000530670">
    <property type="component" value="Unassembled WGS sequence"/>
</dbReference>
<dbReference type="RefSeq" id="XP_037208649.1">
    <property type="nucleotide sequence ID" value="XM_037350624.1"/>
</dbReference>
<reference evidence="2 3" key="1">
    <citation type="submission" date="2020-05" db="EMBL/GenBank/DDBJ databases">
        <title>Identification and distribution of gene clusters putatively required for synthesis of sphingolipid metabolism inhibitors in phylogenetically diverse species of the filamentous fungus Fusarium.</title>
        <authorList>
            <person name="Kim H.-S."/>
            <person name="Busman M."/>
            <person name="Brown D.W."/>
            <person name="Divon H."/>
            <person name="Uhlig S."/>
            <person name="Proctor R.H."/>
        </authorList>
    </citation>
    <scope>NUCLEOTIDE SEQUENCE [LARGE SCALE GENOMIC DNA]</scope>
    <source>
        <strain evidence="2 3">NRRL 66243</strain>
    </source>
</reference>
<dbReference type="GeneID" id="59302894"/>
<feature type="compositionally biased region" description="Basic and acidic residues" evidence="1">
    <location>
        <begin position="473"/>
        <end position="492"/>
    </location>
</feature>
<evidence type="ECO:0000256" key="1">
    <source>
        <dbReference type="SAM" id="MobiDB-lite"/>
    </source>
</evidence>
<proteinExistence type="predicted"/>
<accession>A0A8H5W0N1</accession>
<gene>
    <name evidence="2" type="ORF">FTJAE_4240</name>
</gene>
<protein>
    <submittedName>
        <fullName evidence="2">Uncharacterized protein</fullName>
    </submittedName>
</protein>
<dbReference type="EMBL" id="JAAQRI010000082">
    <property type="protein sequence ID" value="KAF5641058.1"/>
    <property type="molecule type" value="Genomic_DNA"/>
</dbReference>
<name>A0A8H5W0N1_9HYPO</name>